<dbReference type="CDD" id="cd06225">
    <property type="entry name" value="HAMP"/>
    <property type="match status" value="1"/>
</dbReference>
<dbReference type="PROSITE" id="PS50885">
    <property type="entry name" value="HAMP"/>
    <property type="match status" value="1"/>
</dbReference>
<keyword evidence="6 10" id="KW-0812">Transmembrane</keyword>
<keyword evidence="7" id="KW-0418">Kinase</keyword>
<organism evidence="13 14">
    <name type="scientific">Nocardia acididurans</name>
    <dbReference type="NCBI Taxonomy" id="2802282"/>
    <lineage>
        <taxon>Bacteria</taxon>
        <taxon>Bacillati</taxon>
        <taxon>Actinomycetota</taxon>
        <taxon>Actinomycetes</taxon>
        <taxon>Mycobacteriales</taxon>
        <taxon>Nocardiaceae</taxon>
        <taxon>Nocardia</taxon>
    </lineage>
</organism>
<dbReference type="InterPro" id="IPR052162">
    <property type="entry name" value="Sensor_kinase/Photoreceptor"/>
</dbReference>
<keyword evidence="5" id="KW-0808">Transferase</keyword>
<keyword evidence="14" id="KW-1185">Reference proteome</keyword>
<dbReference type="RefSeq" id="WP_201949000.1">
    <property type="nucleotide sequence ID" value="NZ_JAERRJ010000007.1"/>
</dbReference>
<feature type="transmembrane region" description="Helical" evidence="10">
    <location>
        <begin position="19"/>
        <end position="42"/>
    </location>
</feature>
<dbReference type="SMART" id="SM00304">
    <property type="entry name" value="HAMP"/>
    <property type="match status" value="1"/>
</dbReference>
<dbReference type="PANTHER" id="PTHR43304">
    <property type="entry name" value="PHYTOCHROME-LIKE PROTEIN CPH1"/>
    <property type="match status" value="1"/>
</dbReference>
<dbReference type="InterPro" id="IPR003661">
    <property type="entry name" value="HisK_dim/P_dom"/>
</dbReference>
<name>A0ABS1M9H9_9NOCA</name>
<feature type="domain" description="HAMP" evidence="12">
    <location>
        <begin position="218"/>
        <end position="270"/>
    </location>
</feature>
<evidence type="ECO:0000313" key="13">
    <source>
        <dbReference type="EMBL" id="MBL1076404.1"/>
    </source>
</evidence>
<dbReference type="SUPFAM" id="SSF47384">
    <property type="entry name" value="Homodimeric domain of signal transducing histidine kinase"/>
    <property type="match status" value="1"/>
</dbReference>
<evidence type="ECO:0000256" key="10">
    <source>
        <dbReference type="SAM" id="Phobius"/>
    </source>
</evidence>
<accession>A0ABS1M9H9</accession>
<comment type="subcellular location">
    <subcellularLocation>
        <location evidence="2">Cell membrane</location>
    </subcellularLocation>
</comment>
<dbReference type="Pfam" id="PF00672">
    <property type="entry name" value="HAMP"/>
    <property type="match status" value="1"/>
</dbReference>
<dbReference type="Pfam" id="PF00512">
    <property type="entry name" value="HisKA"/>
    <property type="match status" value="1"/>
</dbReference>
<proteinExistence type="predicted"/>
<evidence type="ECO:0000256" key="4">
    <source>
        <dbReference type="ARBA" id="ARBA00022553"/>
    </source>
</evidence>
<dbReference type="InterPro" id="IPR007891">
    <property type="entry name" value="CHASE3"/>
</dbReference>
<evidence type="ECO:0000256" key="1">
    <source>
        <dbReference type="ARBA" id="ARBA00000085"/>
    </source>
</evidence>
<dbReference type="SMART" id="SM00387">
    <property type="entry name" value="HATPase_c"/>
    <property type="match status" value="1"/>
</dbReference>
<evidence type="ECO:0000259" key="11">
    <source>
        <dbReference type="PROSITE" id="PS50109"/>
    </source>
</evidence>
<dbReference type="PANTHER" id="PTHR43304:SF1">
    <property type="entry name" value="PAC DOMAIN-CONTAINING PROTEIN"/>
    <property type="match status" value="1"/>
</dbReference>
<dbReference type="PRINTS" id="PR00344">
    <property type="entry name" value="BCTRLSENSOR"/>
</dbReference>
<dbReference type="EC" id="2.7.13.3" evidence="3"/>
<evidence type="ECO:0000313" key="14">
    <source>
        <dbReference type="Proteomes" id="UP000602198"/>
    </source>
</evidence>
<dbReference type="Proteomes" id="UP000602198">
    <property type="component" value="Unassembled WGS sequence"/>
</dbReference>
<dbReference type="InterPro" id="IPR036890">
    <property type="entry name" value="HATPase_C_sf"/>
</dbReference>
<dbReference type="Pfam" id="PF02518">
    <property type="entry name" value="HATPase_c"/>
    <property type="match status" value="1"/>
</dbReference>
<protein>
    <recommendedName>
        <fullName evidence="3">histidine kinase</fullName>
        <ecNumber evidence="3">2.7.13.3</ecNumber>
    </recommendedName>
</protein>
<dbReference type="SMART" id="SM00388">
    <property type="entry name" value="HisKA"/>
    <property type="match status" value="1"/>
</dbReference>
<dbReference type="CDD" id="cd00082">
    <property type="entry name" value="HisKA"/>
    <property type="match status" value="1"/>
</dbReference>
<dbReference type="PROSITE" id="PS50109">
    <property type="entry name" value="HIS_KIN"/>
    <property type="match status" value="1"/>
</dbReference>
<dbReference type="Gene3D" id="6.10.340.10">
    <property type="match status" value="1"/>
</dbReference>
<dbReference type="InterPro" id="IPR036097">
    <property type="entry name" value="HisK_dim/P_sf"/>
</dbReference>
<dbReference type="Gene3D" id="1.10.287.130">
    <property type="match status" value="1"/>
</dbReference>
<sequence>MTTATGRAEWISRLTVRTWLQLVLGLMVLVVVTGSAITAIVLSDTTRVWNRLVNEIQPAATESYRLQGALFNEETGVRGYALTADPQFLAPFDEGVREQERASGQLRQLLRDRPALLADLDALEQSARTWRQSYADPLIASVTPGVPQPIDPAFTAGGKVAFDELRGRFATQTAALDAAVAKGRADLDRQRALRNSALLGTVLAFLLTAAALAVLLRRLVWRPLRELETASRLVADGDFGHRISVRGPADLAVVAEAVESMRRRIVAELDDSRVKEAILAEQTVDLDSQAVELRRSNAELEQFAYVASHDLQEPLRKVASFCQLLEKRYGEQLDDRAKQYIEFAVDGAKRMQVLINDLLTFSRVGRVNDHIVTVGLDRALDRALADLSEAAADSGLTVQRPEQLPELAGDSNLLIMLWQNLIANAIKFHRPEVAPQIRIECEAEPGDPAGWRFTVTDNGIGIAPEFADKVFVIFQRLHSRDEYTGTGIGLALVKKIVEFHGGRVWIDTAYAEGARFHFTLFDVEPRPGHSALPDKEPVA</sequence>
<feature type="transmembrane region" description="Helical" evidence="10">
    <location>
        <begin position="197"/>
        <end position="216"/>
    </location>
</feature>
<evidence type="ECO:0000256" key="3">
    <source>
        <dbReference type="ARBA" id="ARBA00012438"/>
    </source>
</evidence>
<dbReference type="EMBL" id="JAERRJ010000007">
    <property type="protein sequence ID" value="MBL1076404.1"/>
    <property type="molecule type" value="Genomic_DNA"/>
</dbReference>
<reference evidence="13 14" key="1">
    <citation type="submission" date="2021-01" db="EMBL/GenBank/DDBJ databases">
        <title>WGS of actinomycetes isolated from Thailand.</title>
        <authorList>
            <person name="Thawai C."/>
        </authorList>
    </citation>
    <scope>NUCLEOTIDE SEQUENCE [LARGE SCALE GENOMIC DNA]</scope>
    <source>
        <strain evidence="13 14">LPG 2</strain>
    </source>
</reference>
<dbReference type="Gene3D" id="3.30.565.10">
    <property type="entry name" value="Histidine kinase-like ATPase, C-terminal domain"/>
    <property type="match status" value="1"/>
</dbReference>
<keyword evidence="4" id="KW-0597">Phosphoprotein</keyword>
<dbReference type="SUPFAM" id="SSF55874">
    <property type="entry name" value="ATPase domain of HSP90 chaperone/DNA topoisomerase II/histidine kinase"/>
    <property type="match status" value="1"/>
</dbReference>
<keyword evidence="8 10" id="KW-1133">Transmembrane helix</keyword>
<keyword evidence="9" id="KW-0902">Two-component regulatory system</keyword>
<evidence type="ECO:0000256" key="9">
    <source>
        <dbReference type="ARBA" id="ARBA00023012"/>
    </source>
</evidence>
<comment type="caution">
    <text evidence="13">The sequence shown here is derived from an EMBL/GenBank/DDBJ whole genome shotgun (WGS) entry which is preliminary data.</text>
</comment>
<dbReference type="SUPFAM" id="SSF158472">
    <property type="entry name" value="HAMP domain-like"/>
    <property type="match status" value="1"/>
</dbReference>
<evidence type="ECO:0000256" key="5">
    <source>
        <dbReference type="ARBA" id="ARBA00022679"/>
    </source>
</evidence>
<gene>
    <name evidence="13" type="ORF">JK358_18565</name>
</gene>
<comment type="catalytic activity">
    <reaction evidence="1">
        <text>ATP + protein L-histidine = ADP + protein N-phospho-L-histidine.</text>
        <dbReference type="EC" id="2.7.13.3"/>
    </reaction>
</comment>
<evidence type="ECO:0000256" key="7">
    <source>
        <dbReference type="ARBA" id="ARBA00022777"/>
    </source>
</evidence>
<evidence type="ECO:0000256" key="2">
    <source>
        <dbReference type="ARBA" id="ARBA00004236"/>
    </source>
</evidence>
<evidence type="ECO:0000256" key="6">
    <source>
        <dbReference type="ARBA" id="ARBA00022692"/>
    </source>
</evidence>
<dbReference type="InterPro" id="IPR003660">
    <property type="entry name" value="HAMP_dom"/>
</dbReference>
<dbReference type="InterPro" id="IPR004358">
    <property type="entry name" value="Sig_transdc_His_kin-like_C"/>
</dbReference>
<dbReference type="Pfam" id="PF05227">
    <property type="entry name" value="CHASE3"/>
    <property type="match status" value="1"/>
</dbReference>
<dbReference type="InterPro" id="IPR003594">
    <property type="entry name" value="HATPase_dom"/>
</dbReference>
<evidence type="ECO:0000256" key="8">
    <source>
        <dbReference type="ARBA" id="ARBA00022989"/>
    </source>
</evidence>
<feature type="domain" description="Histidine kinase" evidence="11">
    <location>
        <begin position="306"/>
        <end position="524"/>
    </location>
</feature>
<dbReference type="InterPro" id="IPR005467">
    <property type="entry name" value="His_kinase_dom"/>
</dbReference>
<keyword evidence="10" id="KW-0472">Membrane</keyword>
<evidence type="ECO:0000259" key="12">
    <source>
        <dbReference type="PROSITE" id="PS50885"/>
    </source>
</evidence>